<dbReference type="PRINTS" id="PR01021">
    <property type="entry name" value="OMPADOMAIN"/>
</dbReference>
<evidence type="ECO:0000256" key="5">
    <source>
        <dbReference type="SAM" id="SignalP"/>
    </source>
</evidence>
<dbReference type="InterPro" id="IPR036737">
    <property type="entry name" value="OmpA-like_sf"/>
</dbReference>
<feature type="chain" id="PRO_5028971816" evidence="5">
    <location>
        <begin position="24"/>
        <end position="536"/>
    </location>
</feature>
<evidence type="ECO:0000259" key="6">
    <source>
        <dbReference type="PROSITE" id="PS51123"/>
    </source>
</evidence>
<reference evidence="8" key="1">
    <citation type="submission" date="2020-08" db="EMBL/GenBank/DDBJ databases">
        <title>Lacibacter sp. S13-6-6 genome sequencing.</title>
        <authorList>
            <person name="Jin L."/>
        </authorList>
    </citation>
    <scope>NUCLEOTIDE SEQUENCE [LARGE SCALE GENOMIC DNA]</scope>
    <source>
        <strain evidence="8">S13-6-6</strain>
    </source>
</reference>
<proteinExistence type="predicted"/>
<evidence type="ECO:0000313" key="8">
    <source>
        <dbReference type="Proteomes" id="UP000515344"/>
    </source>
</evidence>
<accession>A0A7G5XKV0</accession>
<dbReference type="Proteomes" id="UP000515344">
    <property type="component" value="Chromosome"/>
</dbReference>
<organism evidence="7 8">
    <name type="scientific">Lacibacter sediminis</name>
    <dbReference type="NCBI Taxonomy" id="2760713"/>
    <lineage>
        <taxon>Bacteria</taxon>
        <taxon>Pseudomonadati</taxon>
        <taxon>Bacteroidota</taxon>
        <taxon>Chitinophagia</taxon>
        <taxon>Chitinophagales</taxon>
        <taxon>Chitinophagaceae</taxon>
        <taxon>Lacibacter</taxon>
    </lineage>
</organism>
<dbReference type="InterPro" id="IPR011659">
    <property type="entry name" value="WD40"/>
</dbReference>
<dbReference type="KEGG" id="lacs:H4075_07950"/>
<evidence type="ECO:0000313" key="7">
    <source>
        <dbReference type="EMBL" id="QNA46103.1"/>
    </source>
</evidence>
<gene>
    <name evidence="7" type="ORF">H4075_07950</name>
</gene>
<keyword evidence="5" id="KW-0732">Signal</keyword>
<evidence type="ECO:0000256" key="1">
    <source>
        <dbReference type="ARBA" id="ARBA00004442"/>
    </source>
</evidence>
<dbReference type="Pfam" id="PF07676">
    <property type="entry name" value="PD40"/>
    <property type="match status" value="1"/>
</dbReference>
<dbReference type="GO" id="GO:0009279">
    <property type="term" value="C:cell outer membrane"/>
    <property type="evidence" value="ECO:0007669"/>
    <property type="project" value="UniProtKB-SubCell"/>
</dbReference>
<dbReference type="Gene3D" id="3.30.1330.60">
    <property type="entry name" value="OmpA-like domain"/>
    <property type="match status" value="1"/>
</dbReference>
<dbReference type="SUPFAM" id="SSF103088">
    <property type="entry name" value="OmpA-like"/>
    <property type="match status" value="1"/>
</dbReference>
<evidence type="ECO:0000256" key="4">
    <source>
        <dbReference type="PROSITE-ProRule" id="PRU00473"/>
    </source>
</evidence>
<dbReference type="CDD" id="cd07185">
    <property type="entry name" value="OmpA_C-like"/>
    <property type="match status" value="1"/>
</dbReference>
<evidence type="ECO:0000256" key="3">
    <source>
        <dbReference type="ARBA" id="ARBA00023237"/>
    </source>
</evidence>
<protein>
    <submittedName>
        <fullName evidence="7">OmpA family protein</fullName>
    </submittedName>
</protein>
<evidence type="ECO:0000256" key="2">
    <source>
        <dbReference type="ARBA" id="ARBA00023136"/>
    </source>
</evidence>
<dbReference type="PANTHER" id="PTHR30329:SF21">
    <property type="entry name" value="LIPOPROTEIN YIAD-RELATED"/>
    <property type="match status" value="1"/>
</dbReference>
<feature type="signal peptide" evidence="5">
    <location>
        <begin position="1"/>
        <end position="23"/>
    </location>
</feature>
<dbReference type="EMBL" id="CP060007">
    <property type="protein sequence ID" value="QNA46103.1"/>
    <property type="molecule type" value="Genomic_DNA"/>
</dbReference>
<dbReference type="SUPFAM" id="SSF82171">
    <property type="entry name" value="DPP6 N-terminal domain-like"/>
    <property type="match status" value="1"/>
</dbReference>
<dbReference type="RefSeq" id="WP_182805729.1">
    <property type="nucleotide sequence ID" value="NZ_CP060007.1"/>
</dbReference>
<name>A0A7G5XKV0_9BACT</name>
<comment type="subcellular location">
    <subcellularLocation>
        <location evidence="1">Cell outer membrane</location>
    </subcellularLocation>
</comment>
<dbReference type="InterPro" id="IPR050330">
    <property type="entry name" value="Bact_OuterMem_StrucFunc"/>
</dbReference>
<keyword evidence="2 4" id="KW-0472">Membrane</keyword>
<keyword evidence="8" id="KW-1185">Reference proteome</keyword>
<feature type="domain" description="OmpA-like" evidence="6">
    <location>
        <begin position="420"/>
        <end position="536"/>
    </location>
</feature>
<dbReference type="Pfam" id="PF00691">
    <property type="entry name" value="OmpA"/>
    <property type="match status" value="1"/>
</dbReference>
<dbReference type="InterPro" id="IPR006664">
    <property type="entry name" value="OMP_bac"/>
</dbReference>
<dbReference type="PANTHER" id="PTHR30329">
    <property type="entry name" value="STATOR ELEMENT OF FLAGELLAR MOTOR COMPLEX"/>
    <property type="match status" value="1"/>
</dbReference>
<dbReference type="InterPro" id="IPR006665">
    <property type="entry name" value="OmpA-like"/>
</dbReference>
<dbReference type="AlphaFoldDB" id="A0A7G5XKV0"/>
<keyword evidence="3" id="KW-0998">Cell outer membrane</keyword>
<sequence>MKRSVSALLCFIFITVGFGQPFADTVGKMVEQKEKIITETTIIKIENLGFRVNSELPELRPTISADGNLLFFICESHPDNVHAHEVRNSQDIWYSIRDTATGKWTDAIHLGPPFNTAHYNAVYWISPDKNRILLRNAFVDGDYYGNGVSMSEVQKDGRWSKPNMLKIKNYHKYDRGFQSGASMSSDGQVLLLYMSEESKSRINKIYACFLQTDGTWSEPKSVGKKINLPGYNQMTPYLASDGVTLYFSSDRPGGIGDQDIWKAKRLDDTWLKWSDPVNLGEPINTADFDAFFTLDAGGEYAYLTSSFQSLGKSDIVRVKLLEIEKPDPVVLVSGNVYNAKTKQPLSASLVYETLPDGVIAGNGLSSPGDGAFQIVLPYDKNYLIRASADHFFAQSENLNLDSLIRAGYKEIHKDLYLVPIEIGQIVRLNNVFFDFDKWDLRPVSFIELNRVVKMLNDNPAISIELGAHTDAKGSDEYNIKLSHNRANSVMQYILSKGIAPERVSFKGYGETVPVATNDTDEGRQLNRRVEFKILSN</sequence>
<dbReference type="PROSITE" id="PS51123">
    <property type="entry name" value="OMPA_2"/>
    <property type="match status" value="1"/>
</dbReference>